<evidence type="ECO:0000313" key="3">
    <source>
        <dbReference type="EMBL" id="VFK39643.1"/>
    </source>
</evidence>
<evidence type="ECO:0000256" key="1">
    <source>
        <dbReference type="SAM" id="MobiDB-lite"/>
    </source>
</evidence>
<sequence length="67" mass="7548">MYRKNIFFPGRPLFLPPAFIVDTGPRSGRMEWTLAKLAEKKRTEDGESNGNDAPVLHIAPEIRSPPL</sequence>
<dbReference type="EMBL" id="CAADHB010000006">
    <property type="protein sequence ID" value="VFK78049.1"/>
    <property type="molecule type" value="Genomic_DNA"/>
</dbReference>
<reference evidence="4" key="1">
    <citation type="submission" date="2019-02" db="EMBL/GenBank/DDBJ databases">
        <authorList>
            <person name="Gruber-Vodicka R. H."/>
            <person name="Seah K. B. B."/>
        </authorList>
    </citation>
    <scope>NUCLEOTIDE SEQUENCE</scope>
    <source>
        <strain evidence="4">BECK_S127</strain>
        <strain evidence="3">BECK_S1320</strain>
        <strain evidence="2">BECK_S1321</strain>
    </source>
</reference>
<accession>A0A451BIF2</accession>
<dbReference type="EMBL" id="CAADFR010000003">
    <property type="protein sequence ID" value="VFK36558.1"/>
    <property type="molecule type" value="Genomic_DNA"/>
</dbReference>
<dbReference type="EMBL" id="CAADFU010000003">
    <property type="protein sequence ID" value="VFK39643.1"/>
    <property type="molecule type" value="Genomic_DNA"/>
</dbReference>
<gene>
    <name evidence="4" type="ORF">BECKSD772D_GA0070982_10064</name>
    <name evidence="3" type="ORF">BECKSD772E_GA0070983_100368</name>
    <name evidence="2" type="ORF">BECKSD772F_GA0070984_10034</name>
</gene>
<dbReference type="AlphaFoldDB" id="A0A451BIF2"/>
<name>A0A451BIF2_9GAMM</name>
<proteinExistence type="predicted"/>
<evidence type="ECO:0000313" key="2">
    <source>
        <dbReference type="EMBL" id="VFK36558.1"/>
    </source>
</evidence>
<organism evidence="4">
    <name type="scientific">Candidatus Kentrum sp. SD</name>
    <dbReference type="NCBI Taxonomy" id="2126332"/>
    <lineage>
        <taxon>Bacteria</taxon>
        <taxon>Pseudomonadati</taxon>
        <taxon>Pseudomonadota</taxon>
        <taxon>Gammaproteobacteria</taxon>
        <taxon>Candidatus Kentrum</taxon>
    </lineage>
</organism>
<evidence type="ECO:0000313" key="4">
    <source>
        <dbReference type="EMBL" id="VFK78049.1"/>
    </source>
</evidence>
<feature type="region of interest" description="Disordered" evidence="1">
    <location>
        <begin position="41"/>
        <end position="67"/>
    </location>
</feature>
<protein>
    <submittedName>
        <fullName evidence="4">Uncharacterized protein</fullName>
    </submittedName>
</protein>